<accession>A0A6H9V7N3</accession>
<evidence type="ECO:0000256" key="1">
    <source>
        <dbReference type="ARBA" id="ARBA00022829"/>
    </source>
</evidence>
<dbReference type="Pfam" id="PF02616">
    <property type="entry name" value="SMC_ScpA"/>
    <property type="match status" value="1"/>
</dbReference>
<dbReference type="AlphaFoldDB" id="A0A6H9V7N3"/>
<evidence type="ECO:0000313" key="5">
    <source>
        <dbReference type="Proteomes" id="UP000442707"/>
    </source>
</evidence>
<feature type="compositionally biased region" description="Pro residues" evidence="3">
    <location>
        <begin position="103"/>
        <end position="128"/>
    </location>
</feature>
<evidence type="ECO:0000313" key="4">
    <source>
        <dbReference type="EMBL" id="KAB1150450.1"/>
    </source>
</evidence>
<proteinExistence type="predicted"/>
<dbReference type="GO" id="GO:0007059">
    <property type="term" value="P:chromosome segregation"/>
    <property type="evidence" value="ECO:0007669"/>
    <property type="project" value="UniProtKB-KW"/>
</dbReference>
<keyword evidence="1" id="KW-0159">Chromosome partition</keyword>
<feature type="compositionally biased region" description="Low complexity" evidence="3">
    <location>
        <begin position="1"/>
        <end position="14"/>
    </location>
</feature>
<dbReference type="InterPro" id="IPR003768">
    <property type="entry name" value="ScpA"/>
</dbReference>
<protein>
    <recommendedName>
        <fullName evidence="2">Segregation and condensation protein A</fullName>
    </recommendedName>
</protein>
<name>A0A6H9V7N3_9ACTN</name>
<dbReference type="Gene3D" id="6.10.250.2410">
    <property type="match status" value="1"/>
</dbReference>
<dbReference type="EMBL" id="VZRB01000001">
    <property type="protein sequence ID" value="KAB1150450.1"/>
    <property type="molecule type" value="Genomic_DNA"/>
</dbReference>
<feature type="compositionally biased region" description="Basic and acidic residues" evidence="3">
    <location>
        <begin position="390"/>
        <end position="407"/>
    </location>
</feature>
<feature type="region of interest" description="Disordered" evidence="3">
    <location>
        <begin position="1"/>
        <end position="134"/>
    </location>
</feature>
<dbReference type="PRINTS" id="PR01217">
    <property type="entry name" value="PRICHEXTENSN"/>
</dbReference>
<feature type="compositionally biased region" description="Pro residues" evidence="3">
    <location>
        <begin position="37"/>
        <end position="65"/>
    </location>
</feature>
<keyword evidence="5" id="KW-1185">Reference proteome</keyword>
<sequence>MTSNDVPAPAAASGGRRRALGRGPGAGPGPAVVVPEAPEPVAPEPEPVVPEPEPVVPAPEPPSPRAPGASAPAPEPPSPRAPGASAPAPEPPSPRAPGASAPAPEPGAPTPEPGAPTPEPVPEVPPGEPESAEAGDGVFKVRLANFEGPFDLLLQLISKHKLDVTEVALSKVTDEFMAHIRAMGPDWDLDQTTEFLVVAATLLDLKAARLLPAAEVEDEADLALLEARDLLFARLLQYRAYKQIADIFNRRLDEEARRRPRTVGLEPHHAELLPEVVISIGAEGFAKLAVKAMQPRPKPQVYVDHIHAPLVSVQEQAGIVVARLRELGEASFRALVEDTDDTLTVVARFLALLELYREKAVVLDQETALGDLIVRWTGGDGDAEPLVTDEFDRPPEEPKDEAKEKKA</sequence>
<gene>
    <name evidence="4" type="ORF">F7R91_00125</name>
</gene>
<dbReference type="RefSeq" id="WP_150943111.1">
    <property type="nucleotide sequence ID" value="NZ_VZRB01000001.1"/>
</dbReference>
<dbReference type="PANTHER" id="PTHR33969">
    <property type="entry name" value="SEGREGATION AND CONDENSATION PROTEIN A"/>
    <property type="match status" value="1"/>
</dbReference>
<dbReference type="PANTHER" id="PTHR33969:SF2">
    <property type="entry name" value="SEGREGATION AND CONDENSATION PROTEIN A"/>
    <property type="match status" value="1"/>
</dbReference>
<evidence type="ECO:0000256" key="2">
    <source>
        <dbReference type="ARBA" id="ARBA00044777"/>
    </source>
</evidence>
<comment type="caution">
    <text evidence="4">The sequence shown here is derived from an EMBL/GenBank/DDBJ whole genome shotgun (WGS) entry which is preliminary data.</text>
</comment>
<reference evidence="4 5" key="1">
    <citation type="submission" date="2019-09" db="EMBL/GenBank/DDBJ databases">
        <title>Screening of Novel Bioactive Compounds from Soil-Associated.</title>
        <authorList>
            <person name="Zhao S."/>
        </authorList>
    </citation>
    <scope>NUCLEOTIDE SEQUENCE [LARGE SCALE GENOMIC DNA]</scope>
    <source>
        <strain evidence="4 5">HIT-DPA4</strain>
    </source>
</reference>
<organism evidence="4 5">
    <name type="scientific">Streptomyces luteolifulvus</name>
    <dbReference type="NCBI Taxonomy" id="2615112"/>
    <lineage>
        <taxon>Bacteria</taxon>
        <taxon>Bacillati</taxon>
        <taxon>Actinomycetota</taxon>
        <taxon>Actinomycetes</taxon>
        <taxon>Kitasatosporales</taxon>
        <taxon>Streptomycetaceae</taxon>
        <taxon>Streptomyces</taxon>
    </lineage>
</organism>
<evidence type="ECO:0000256" key="3">
    <source>
        <dbReference type="SAM" id="MobiDB-lite"/>
    </source>
</evidence>
<dbReference type="Proteomes" id="UP000442707">
    <property type="component" value="Unassembled WGS sequence"/>
</dbReference>
<feature type="region of interest" description="Disordered" evidence="3">
    <location>
        <begin position="379"/>
        <end position="407"/>
    </location>
</feature>